<accession>M7ZTM5</accession>
<sequence length="91" mass="9393">MARQAPLLRLGGSTVAAVDGVLEVSGCDTGYLLLDLAGTLAGDWQEGVGLTLPDLVAGVAEMAGLGCFRRKPSADIVDNYDGDVLGRRFPS</sequence>
<organism evidence="1">
    <name type="scientific">Triticum urartu</name>
    <name type="common">Red wild einkorn</name>
    <name type="synonym">Crithodium urartu</name>
    <dbReference type="NCBI Taxonomy" id="4572"/>
    <lineage>
        <taxon>Eukaryota</taxon>
        <taxon>Viridiplantae</taxon>
        <taxon>Streptophyta</taxon>
        <taxon>Embryophyta</taxon>
        <taxon>Tracheophyta</taxon>
        <taxon>Spermatophyta</taxon>
        <taxon>Magnoliopsida</taxon>
        <taxon>Liliopsida</taxon>
        <taxon>Poales</taxon>
        <taxon>Poaceae</taxon>
        <taxon>BOP clade</taxon>
        <taxon>Pooideae</taxon>
        <taxon>Triticodae</taxon>
        <taxon>Triticeae</taxon>
        <taxon>Triticinae</taxon>
        <taxon>Triticum</taxon>
    </lineage>
</organism>
<name>M7ZTM5_TRIUA</name>
<gene>
    <name evidence="1" type="ORF">TRIUR3_04167</name>
</gene>
<evidence type="ECO:0000313" key="1">
    <source>
        <dbReference type="EMBL" id="EMS51459.1"/>
    </source>
</evidence>
<dbReference type="AlphaFoldDB" id="M7ZTM5"/>
<reference evidence="1" key="1">
    <citation type="journal article" date="2013" name="Nature">
        <title>Draft genome of the wheat A-genome progenitor Triticum urartu.</title>
        <authorList>
            <person name="Ling H.Q."/>
            <person name="Zhao S."/>
            <person name="Liu D."/>
            <person name="Wang J."/>
            <person name="Sun H."/>
            <person name="Zhang C."/>
            <person name="Fan H."/>
            <person name="Li D."/>
            <person name="Dong L."/>
            <person name="Tao Y."/>
            <person name="Gao C."/>
            <person name="Wu H."/>
            <person name="Li Y."/>
            <person name="Cui Y."/>
            <person name="Guo X."/>
            <person name="Zheng S."/>
            <person name="Wang B."/>
            <person name="Yu K."/>
            <person name="Liang Q."/>
            <person name="Yang W."/>
            <person name="Lou X."/>
            <person name="Chen J."/>
            <person name="Feng M."/>
            <person name="Jian J."/>
            <person name="Zhang X."/>
            <person name="Luo G."/>
            <person name="Jiang Y."/>
            <person name="Liu J."/>
            <person name="Wang Z."/>
            <person name="Sha Y."/>
            <person name="Zhang B."/>
            <person name="Wu H."/>
            <person name="Tang D."/>
            <person name="Shen Q."/>
            <person name="Xue P."/>
            <person name="Zou S."/>
            <person name="Wang X."/>
            <person name="Liu X."/>
            <person name="Wang F."/>
            <person name="Yang Y."/>
            <person name="An X."/>
            <person name="Dong Z."/>
            <person name="Zhang K."/>
            <person name="Zhang X."/>
            <person name="Luo M.C."/>
            <person name="Dvorak J."/>
            <person name="Tong Y."/>
            <person name="Wang J."/>
            <person name="Yang H."/>
            <person name="Li Z."/>
            <person name="Wang D."/>
            <person name="Zhang A."/>
            <person name="Wang J."/>
        </authorList>
    </citation>
    <scope>NUCLEOTIDE SEQUENCE</scope>
</reference>
<protein>
    <submittedName>
        <fullName evidence="1">Uncharacterized protein</fullName>
    </submittedName>
</protein>
<proteinExistence type="predicted"/>
<dbReference type="EMBL" id="KD220164">
    <property type="protein sequence ID" value="EMS51459.1"/>
    <property type="molecule type" value="Genomic_DNA"/>
</dbReference>